<organism evidence="4 5">
    <name type="scientific">Caballeronia zhejiangensis</name>
    <dbReference type="NCBI Taxonomy" id="871203"/>
    <lineage>
        <taxon>Bacteria</taxon>
        <taxon>Pseudomonadati</taxon>
        <taxon>Pseudomonadota</taxon>
        <taxon>Betaproteobacteria</taxon>
        <taxon>Burkholderiales</taxon>
        <taxon>Burkholderiaceae</taxon>
        <taxon>Caballeronia</taxon>
    </lineage>
</organism>
<feature type="transmembrane region" description="Helical" evidence="2">
    <location>
        <begin position="179"/>
        <end position="197"/>
    </location>
</feature>
<name>A0A656QF98_9BURK</name>
<evidence type="ECO:0000256" key="2">
    <source>
        <dbReference type="SAM" id="Phobius"/>
    </source>
</evidence>
<gene>
    <name evidence="4" type="ORF">BG60_10550</name>
</gene>
<accession>A0A656QF98</accession>
<dbReference type="OrthoDB" id="9810918at2"/>
<comment type="caution">
    <text evidence="4">The sequence shown here is derived from an EMBL/GenBank/DDBJ whole genome shotgun (WGS) entry which is preliminary data.</text>
</comment>
<dbReference type="EMBL" id="JFHD01000018">
    <property type="protein sequence ID" value="KDR28398.1"/>
    <property type="molecule type" value="Genomic_DNA"/>
</dbReference>
<sequence>MNILKAARIVFFALVSFWLLVANADVAIPTLTSRVTDETKTLTTDQRAALEQTLQKFEANKGSQLSVLIVPTTRPETIEQYSIRVVEQWKLGRQRIDDGALLIVAKNDRTLRIEVGYGLEGSLNDATSHRIIDEVIVPKFRQGDFYGGITAGVDSMMNVINGEPLPAPDRNAGGRSGRVGGYLPILFVLTLALGGVLRSIMGRLPGSLVTGGAVAGITWVLSGTVFVAIVAGAIALVFTLVGGGMGAYVGGRAIGGRGGGSGRSPFRGGGGGFGGGGASGRW</sequence>
<dbReference type="RefSeq" id="WP_033536754.1">
    <property type="nucleotide sequence ID" value="NZ_JFHD01000018.1"/>
</dbReference>
<keyword evidence="2" id="KW-0812">Transmembrane</keyword>
<proteinExistence type="predicted"/>
<dbReference type="PANTHER" id="PTHR30373:SF2">
    <property type="entry name" value="UPF0603 PROTEIN YGCG"/>
    <property type="match status" value="1"/>
</dbReference>
<keyword evidence="2" id="KW-0472">Membrane</keyword>
<dbReference type="Gene3D" id="3.10.310.50">
    <property type="match status" value="1"/>
</dbReference>
<dbReference type="Pfam" id="PF04536">
    <property type="entry name" value="TPM_phosphatase"/>
    <property type="match status" value="1"/>
</dbReference>
<keyword evidence="5" id="KW-1185">Reference proteome</keyword>
<dbReference type="Proteomes" id="UP000027451">
    <property type="component" value="Unassembled WGS sequence"/>
</dbReference>
<keyword evidence="2" id="KW-1133">Transmembrane helix</keyword>
<dbReference type="AlphaFoldDB" id="A0A656QF98"/>
<dbReference type="PANTHER" id="PTHR30373">
    <property type="entry name" value="UPF0603 PROTEIN YGCG"/>
    <property type="match status" value="1"/>
</dbReference>
<evidence type="ECO:0000313" key="5">
    <source>
        <dbReference type="Proteomes" id="UP000027451"/>
    </source>
</evidence>
<evidence type="ECO:0000259" key="3">
    <source>
        <dbReference type="Pfam" id="PF04536"/>
    </source>
</evidence>
<evidence type="ECO:0000313" key="4">
    <source>
        <dbReference type="EMBL" id="KDR28398.1"/>
    </source>
</evidence>
<feature type="region of interest" description="Disordered" evidence="1">
    <location>
        <begin position="260"/>
        <end position="282"/>
    </location>
</feature>
<dbReference type="InterPro" id="IPR007621">
    <property type="entry name" value="TPM_dom"/>
</dbReference>
<feature type="transmembrane region" description="Helical" evidence="2">
    <location>
        <begin position="227"/>
        <end position="249"/>
    </location>
</feature>
<evidence type="ECO:0000256" key="1">
    <source>
        <dbReference type="SAM" id="MobiDB-lite"/>
    </source>
</evidence>
<protein>
    <submittedName>
        <fullName evidence="4">Membrane protein</fullName>
    </submittedName>
</protein>
<feature type="domain" description="TPM" evidence="3">
    <location>
        <begin position="35"/>
        <end position="158"/>
    </location>
</feature>
<reference evidence="4 5" key="1">
    <citation type="submission" date="2014-03" db="EMBL/GenBank/DDBJ databases">
        <title>Draft Genome Sequences of Four Burkholderia Strains.</title>
        <authorList>
            <person name="Liu X.Y."/>
            <person name="Li C.X."/>
            <person name="Xu J.H."/>
        </authorList>
    </citation>
    <scope>NUCLEOTIDE SEQUENCE [LARGE SCALE GENOMIC DNA]</scope>
    <source>
        <strain evidence="4 5">OP-1</strain>
    </source>
</reference>